<accession>A0ACB8CZJ7</accession>
<evidence type="ECO:0000313" key="2">
    <source>
        <dbReference type="Proteomes" id="UP000821865"/>
    </source>
</evidence>
<sequence length="294" mass="31809">MGVPDSIIAHQVAEMMTEPLLPLSESHSQAPPMDEIQAKAAANAHKEGHSQAPPMGVPDSEYPSVLSFLPSPESASCLPVTCKPLVSSNNEMSQKQSDAVHGLVDLGGAEVDFGLEEELATHLLCFIFVGLSTHYRLTWLENNGHAYFEKWKKGAAYKLEFFFEETDEALGITTMSTVLCTRHLIALGFRFVLTGKFSSDEVESLFLTIRQLNGSNDQTDAHAALSSLQKILVTCIIHSSPSVNVGSVIGSVGEATKLAPQPAPVATPEKDIKKLLLPHLAALECYRSVFSSFD</sequence>
<evidence type="ECO:0000313" key="1">
    <source>
        <dbReference type="EMBL" id="KAH7954572.1"/>
    </source>
</evidence>
<reference evidence="1" key="1">
    <citation type="submission" date="2020-05" db="EMBL/GenBank/DDBJ databases">
        <title>Large-scale comparative analyses of tick genomes elucidate their genetic diversity and vector capacities.</title>
        <authorList>
            <person name="Jia N."/>
            <person name="Wang J."/>
            <person name="Shi W."/>
            <person name="Du L."/>
            <person name="Sun Y."/>
            <person name="Zhan W."/>
            <person name="Jiang J."/>
            <person name="Wang Q."/>
            <person name="Zhang B."/>
            <person name="Ji P."/>
            <person name="Sakyi L.B."/>
            <person name="Cui X."/>
            <person name="Yuan T."/>
            <person name="Jiang B."/>
            <person name="Yang W."/>
            <person name="Lam T.T.-Y."/>
            <person name="Chang Q."/>
            <person name="Ding S."/>
            <person name="Wang X."/>
            <person name="Zhu J."/>
            <person name="Ruan X."/>
            <person name="Zhao L."/>
            <person name="Wei J."/>
            <person name="Que T."/>
            <person name="Du C."/>
            <person name="Cheng J."/>
            <person name="Dai P."/>
            <person name="Han X."/>
            <person name="Huang E."/>
            <person name="Gao Y."/>
            <person name="Liu J."/>
            <person name="Shao H."/>
            <person name="Ye R."/>
            <person name="Li L."/>
            <person name="Wei W."/>
            <person name="Wang X."/>
            <person name="Wang C."/>
            <person name="Yang T."/>
            <person name="Huo Q."/>
            <person name="Li W."/>
            <person name="Guo W."/>
            <person name="Chen H."/>
            <person name="Zhou L."/>
            <person name="Ni X."/>
            <person name="Tian J."/>
            <person name="Zhou Y."/>
            <person name="Sheng Y."/>
            <person name="Liu T."/>
            <person name="Pan Y."/>
            <person name="Xia L."/>
            <person name="Li J."/>
            <person name="Zhao F."/>
            <person name="Cao W."/>
        </authorList>
    </citation>
    <scope>NUCLEOTIDE SEQUENCE</scope>
    <source>
        <strain evidence="1">Dsil-2018</strain>
    </source>
</reference>
<comment type="caution">
    <text evidence="1">The sequence shown here is derived from an EMBL/GenBank/DDBJ whole genome shotgun (WGS) entry which is preliminary data.</text>
</comment>
<dbReference type="Proteomes" id="UP000821865">
    <property type="component" value="Chromosome 4"/>
</dbReference>
<gene>
    <name evidence="1" type="ORF">HPB49_019952</name>
</gene>
<dbReference type="EMBL" id="CM023473">
    <property type="protein sequence ID" value="KAH7954572.1"/>
    <property type="molecule type" value="Genomic_DNA"/>
</dbReference>
<organism evidence="1 2">
    <name type="scientific">Dermacentor silvarum</name>
    <name type="common">Tick</name>
    <dbReference type="NCBI Taxonomy" id="543639"/>
    <lineage>
        <taxon>Eukaryota</taxon>
        <taxon>Metazoa</taxon>
        <taxon>Ecdysozoa</taxon>
        <taxon>Arthropoda</taxon>
        <taxon>Chelicerata</taxon>
        <taxon>Arachnida</taxon>
        <taxon>Acari</taxon>
        <taxon>Parasitiformes</taxon>
        <taxon>Ixodida</taxon>
        <taxon>Ixodoidea</taxon>
        <taxon>Ixodidae</taxon>
        <taxon>Rhipicephalinae</taxon>
        <taxon>Dermacentor</taxon>
    </lineage>
</organism>
<name>A0ACB8CZJ7_DERSI</name>
<proteinExistence type="predicted"/>
<protein>
    <submittedName>
        <fullName evidence="1">Uncharacterized protein</fullName>
    </submittedName>
</protein>
<keyword evidence="2" id="KW-1185">Reference proteome</keyword>